<protein>
    <submittedName>
        <fullName evidence="2">Uncharacterized protein</fullName>
    </submittedName>
</protein>
<feature type="region of interest" description="Disordered" evidence="1">
    <location>
        <begin position="71"/>
        <end position="94"/>
    </location>
</feature>
<feature type="compositionally biased region" description="Basic and acidic residues" evidence="1">
    <location>
        <begin position="265"/>
        <end position="275"/>
    </location>
</feature>
<evidence type="ECO:0000313" key="3">
    <source>
        <dbReference type="Proteomes" id="UP000076761"/>
    </source>
</evidence>
<gene>
    <name evidence="2" type="ORF">NEOLEDRAFT_1164870</name>
</gene>
<dbReference type="AlphaFoldDB" id="A0A165PBF8"/>
<dbReference type="InParanoid" id="A0A165PBF8"/>
<evidence type="ECO:0000256" key="1">
    <source>
        <dbReference type="SAM" id="MobiDB-lite"/>
    </source>
</evidence>
<dbReference type="OrthoDB" id="3363286at2759"/>
<keyword evidence="3" id="KW-1185">Reference proteome</keyword>
<feature type="region of interest" description="Disordered" evidence="1">
    <location>
        <begin position="13"/>
        <end position="37"/>
    </location>
</feature>
<dbReference type="EMBL" id="KV425615">
    <property type="protein sequence ID" value="KZT20795.1"/>
    <property type="molecule type" value="Genomic_DNA"/>
</dbReference>
<proteinExistence type="predicted"/>
<dbReference type="STRING" id="1314782.A0A165PBF8"/>
<feature type="region of interest" description="Disordered" evidence="1">
    <location>
        <begin position="260"/>
        <end position="313"/>
    </location>
</feature>
<evidence type="ECO:0000313" key="2">
    <source>
        <dbReference type="EMBL" id="KZT20795.1"/>
    </source>
</evidence>
<name>A0A165PBF8_9AGAM</name>
<feature type="compositionally biased region" description="Basic and acidic residues" evidence="1">
    <location>
        <begin position="83"/>
        <end position="94"/>
    </location>
</feature>
<organism evidence="2 3">
    <name type="scientific">Neolentinus lepideus HHB14362 ss-1</name>
    <dbReference type="NCBI Taxonomy" id="1314782"/>
    <lineage>
        <taxon>Eukaryota</taxon>
        <taxon>Fungi</taxon>
        <taxon>Dikarya</taxon>
        <taxon>Basidiomycota</taxon>
        <taxon>Agaricomycotina</taxon>
        <taxon>Agaricomycetes</taxon>
        <taxon>Gloeophyllales</taxon>
        <taxon>Gloeophyllaceae</taxon>
        <taxon>Neolentinus</taxon>
    </lineage>
</organism>
<sequence length="438" mass="49820">MTRLLPRLSESLRRAKARLPRRSPASPRRCRKNTVPKPILPPLAAVRAPGRSQSILVDELNPIVNAKAFVRHKSPPPRIQRNNSRDGRGEMSDQEKDWWSSPYLRMLSTPIRVCLSTGRHFPSDFLVRVGVMEQPGTHILRSKHYLLPDGIEHPKFKKRRAAISAYVVCWKTAMEQLIHTGSYKRLSGQPIAHPRLTEQIGHLLRLRVVQELELLLRRLRTRPQHSHDAPLIRRLTRTEWKALKETGTIPQENAVAVIVCPPVNRDPKTKARPEPKMTASPEADTPGNPPFRPKREPPPLSRLYPTTSYSLDDPPGLLPQARVPLYNSAVLFPEPSHRSAFHARLMCLLSIERRARFKEAIKVKISDARAGSPDDSQKDRDQKASHAFLLYSGWTSLERADAVSLAIALWRVRMWEGDTCANSKEWHAGGWEDPSLRL</sequence>
<accession>A0A165PBF8</accession>
<reference evidence="2 3" key="1">
    <citation type="journal article" date="2016" name="Mol. Biol. Evol.">
        <title>Comparative Genomics of Early-Diverging Mushroom-Forming Fungi Provides Insights into the Origins of Lignocellulose Decay Capabilities.</title>
        <authorList>
            <person name="Nagy L.G."/>
            <person name="Riley R."/>
            <person name="Tritt A."/>
            <person name="Adam C."/>
            <person name="Daum C."/>
            <person name="Floudas D."/>
            <person name="Sun H."/>
            <person name="Yadav J.S."/>
            <person name="Pangilinan J."/>
            <person name="Larsson K.H."/>
            <person name="Matsuura K."/>
            <person name="Barry K."/>
            <person name="Labutti K."/>
            <person name="Kuo R."/>
            <person name="Ohm R.A."/>
            <person name="Bhattacharya S.S."/>
            <person name="Shirouzu T."/>
            <person name="Yoshinaga Y."/>
            <person name="Martin F.M."/>
            <person name="Grigoriev I.V."/>
            <person name="Hibbett D.S."/>
        </authorList>
    </citation>
    <scope>NUCLEOTIDE SEQUENCE [LARGE SCALE GENOMIC DNA]</scope>
    <source>
        <strain evidence="2 3">HHB14362 ss-1</strain>
    </source>
</reference>
<dbReference type="Proteomes" id="UP000076761">
    <property type="component" value="Unassembled WGS sequence"/>
</dbReference>